<dbReference type="PROSITE" id="PS00061">
    <property type="entry name" value="ADH_SHORT"/>
    <property type="match status" value="1"/>
</dbReference>
<evidence type="ECO:0000313" key="5">
    <source>
        <dbReference type="EMBL" id="WAX56364.1"/>
    </source>
</evidence>
<dbReference type="InterPro" id="IPR057326">
    <property type="entry name" value="KR_dom"/>
</dbReference>
<dbReference type="PRINTS" id="PR00080">
    <property type="entry name" value="SDRFAMILY"/>
</dbReference>
<dbReference type="Gene3D" id="3.40.50.720">
    <property type="entry name" value="NAD(P)-binding Rossmann-like Domain"/>
    <property type="match status" value="1"/>
</dbReference>
<name>A0ABY7JUY9_9ACTN</name>
<dbReference type="SMART" id="SM00822">
    <property type="entry name" value="PKS_KR"/>
    <property type="match status" value="1"/>
</dbReference>
<dbReference type="EMBL" id="CP097463">
    <property type="protein sequence ID" value="WAX56364.1"/>
    <property type="molecule type" value="Genomic_DNA"/>
</dbReference>
<keyword evidence="6" id="KW-1185">Reference proteome</keyword>
<gene>
    <name evidence="5" type="ORF">M6B22_17745</name>
</gene>
<accession>A0ABY7JUY9</accession>
<evidence type="ECO:0000259" key="4">
    <source>
        <dbReference type="SMART" id="SM00822"/>
    </source>
</evidence>
<dbReference type="Pfam" id="PF13561">
    <property type="entry name" value="adh_short_C2"/>
    <property type="match status" value="1"/>
</dbReference>
<dbReference type="RefSeq" id="WP_269442896.1">
    <property type="nucleotide sequence ID" value="NZ_CP097463.1"/>
</dbReference>
<dbReference type="CDD" id="cd05233">
    <property type="entry name" value="SDR_c"/>
    <property type="match status" value="1"/>
</dbReference>
<proteinExistence type="inferred from homology"/>
<dbReference type="SUPFAM" id="SSF51735">
    <property type="entry name" value="NAD(P)-binding Rossmann-fold domains"/>
    <property type="match status" value="1"/>
</dbReference>
<keyword evidence="3" id="KW-0520">NAD</keyword>
<dbReference type="Proteomes" id="UP001164693">
    <property type="component" value="Chromosome"/>
</dbReference>
<evidence type="ECO:0000256" key="1">
    <source>
        <dbReference type="ARBA" id="ARBA00006484"/>
    </source>
</evidence>
<evidence type="ECO:0000256" key="3">
    <source>
        <dbReference type="ARBA" id="ARBA00023027"/>
    </source>
</evidence>
<reference evidence="5" key="1">
    <citation type="submission" date="2022-05" db="EMBL/GenBank/DDBJ databases">
        <title>Jatrophihabitans sp. SB3-54 whole genome sequence.</title>
        <authorList>
            <person name="Suh M.K."/>
            <person name="Eom M.K."/>
            <person name="Kim J.S."/>
            <person name="Kim H.S."/>
            <person name="Do H.E."/>
            <person name="Shin Y.K."/>
            <person name="Lee J.-S."/>
        </authorList>
    </citation>
    <scope>NUCLEOTIDE SEQUENCE</scope>
    <source>
        <strain evidence="5">SB3-54</strain>
    </source>
</reference>
<protein>
    <submittedName>
        <fullName evidence="5">SDR family oxidoreductase</fullName>
    </submittedName>
</protein>
<dbReference type="InterPro" id="IPR002347">
    <property type="entry name" value="SDR_fam"/>
</dbReference>
<dbReference type="PRINTS" id="PR00081">
    <property type="entry name" value="GDHRDH"/>
</dbReference>
<feature type="domain" description="Ketoreductase" evidence="4">
    <location>
        <begin position="7"/>
        <end position="183"/>
    </location>
</feature>
<comment type="similarity">
    <text evidence="1">Belongs to the short-chain dehydrogenases/reductases (SDR) family.</text>
</comment>
<organism evidence="5 6">
    <name type="scientific">Jatrophihabitans cynanchi</name>
    <dbReference type="NCBI Taxonomy" id="2944128"/>
    <lineage>
        <taxon>Bacteria</taxon>
        <taxon>Bacillati</taxon>
        <taxon>Actinomycetota</taxon>
        <taxon>Actinomycetes</taxon>
        <taxon>Jatrophihabitantales</taxon>
        <taxon>Jatrophihabitantaceae</taxon>
        <taxon>Jatrophihabitans</taxon>
    </lineage>
</organism>
<evidence type="ECO:0000256" key="2">
    <source>
        <dbReference type="ARBA" id="ARBA00023002"/>
    </source>
</evidence>
<dbReference type="PANTHER" id="PTHR24321">
    <property type="entry name" value="DEHYDROGENASES, SHORT CHAIN"/>
    <property type="match status" value="1"/>
</dbReference>
<dbReference type="PANTHER" id="PTHR24321:SF8">
    <property type="entry name" value="ESTRADIOL 17-BETA-DEHYDROGENASE 8-RELATED"/>
    <property type="match status" value="1"/>
</dbReference>
<evidence type="ECO:0000313" key="6">
    <source>
        <dbReference type="Proteomes" id="UP001164693"/>
    </source>
</evidence>
<dbReference type="InterPro" id="IPR036291">
    <property type="entry name" value="NAD(P)-bd_dom_sf"/>
</dbReference>
<sequence length="247" mass="25402">MNRFEGKAVLLTGAASGMGRATARRLTAEGAAVFGVDRDEAGLEQTAGEIGSGRFVPHVADVSDEQAVIAAVAAAREQLGGLDVLANVAGIQRTTPLATLTVAELQELFAVNTIGTALFCREAALHLPDHTGVIVNIASSAATHGHPYMAAYAASKGAVLALTQTLAAELAPRGIRVLAISPGGVRTPLTAKVTFPEDADRSYYGRVLPLLGFGEPEDVAAAIAFAASADGRYWTGSELRLDGGSHI</sequence>
<dbReference type="InterPro" id="IPR020904">
    <property type="entry name" value="Sc_DH/Rdtase_CS"/>
</dbReference>
<keyword evidence="2" id="KW-0560">Oxidoreductase</keyword>